<feature type="transmembrane region" description="Helical" evidence="1">
    <location>
        <begin position="34"/>
        <end position="55"/>
    </location>
</feature>
<name>A0A9J5XRD6_SOLCO</name>
<dbReference type="EMBL" id="JACXVP010000008">
    <property type="protein sequence ID" value="KAG5590354.1"/>
    <property type="molecule type" value="Genomic_DNA"/>
</dbReference>
<keyword evidence="1" id="KW-1133">Transmembrane helix</keyword>
<accession>A0A9J5XRD6</accession>
<keyword evidence="1" id="KW-0812">Transmembrane</keyword>
<reference evidence="2 3" key="1">
    <citation type="submission" date="2020-09" db="EMBL/GenBank/DDBJ databases">
        <title>De no assembly of potato wild relative species, Solanum commersonii.</title>
        <authorList>
            <person name="Cho K."/>
        </authorList>
    </citation>
    <scope>NUCLEOTIDE SEQUENCE [LARGE SCALE GENOMIC DNA]</scope>
    <source>
        <strain evidence="2">LZ3.2</strain>
        <tissue evidence="2">Leaf</tissue>
    </source>
</reference>
<organism evidence="2 3">
    <name type="scientific">Solanum commersonii</name>
    <name type="common">Commerson's wild potato</name>
    <name type="synonym">Commerson's nightshade</name>
    <dbReference type="NCBI Taxonomy" id="4109"/>
    <lineage>
        <taxon>Eukaryota</taxon>
        <taxon>Viridiplantae</taxon>
        <taxon>Streptophyta</taxon>
        <taxon>Embryophyta</taxon>
        <taxon>Tracheophyta</taxon>
        <taxon>Spermatophyta</taxon>
        <taxon>Magnoliopsida</taxon>
        <taxon>eudicotyledons</taxon>
        <taxon>Gunneridae</taxon>
        <taxon>Pentapetalae</taxon>
        <taxon>asterids</taxon>
        <taxon>lamiids</taxon>
        <taxon>Solanales</taxon>
        <taxon>Solanaceae</taxon>
        <taxon>Solanoideae</taxon>
        <taxon>Solaneae</taxon>
        <taxon>Solanum</taxon>
    </lineage>
</organism>
<protein>
    <submittedName>
        <fullName evidence="2">Uncharacterized protein</fullName>
    </submittedName>
</protein>
<sequence length="71" mass="8258">MIGINHAWVRTIPRNILSPICQCVVVNMYIETVVLALISLPQCPIMILLLFVMLARVMKRRILNKRCTIYF</sequence>
<proteinExistence type="predicted"/>
<comment type="caution">
    <text evidence="2">The sequence shown here is derived from an EMBL/GenBank/DDBJ whole genome shotgun (WGS) entry which is preliminary data.</text>
</comment>
<evidence type="ECO:0000256" key="1">
    <source>
        <dbReference type="SAM" id="Phobius"/>
    </source>
</evidence>
<dbReference type="AlphaFoldDB" id="A0A9J5XRD6"/>
<dbReference type="Proteomes" id="UP000824120">
    <property type="component" value="Chromosome 8"/>
</dbReference>
<keyword evidence="3" id="KW-1185">Reference proteome</keyword>
<evidence type="ECO:0000313" key="2">
    <source>
        <dbReference type="EMBL" id="KAG5590354.1"/>
    </source>
</evidence>
<gene>
    <name evidence="2" type="ORF">H5410_040868</name>
</gene>
<keyword evidence="1" id="KW-0472">Membrane</keyword>
<evidence type="ECO:0000313" key="3">
    <source>
        <dbReference type="Proteomes" id="UP000824120"/>
    </source>
</evidence>